<dbReference type="EnsemblPlants" id="Pp3c20_19210V3.2">
    <property type="protein sequence ID" value="Pp3c20_19210V3.2"/>
    <property type="gene ID" value="Pp3c20_19210"/>
</dbReference>
<proteinExistence type="predicted"/>
<dbReference type="Gramene" id="Pp3c20_19210V3.2">
    <property type="protein sequence ID" value="Pp3c20_19210V3.2"/>
    <property type="gene ID" value="Pp3c20_19210"/>
</dbReference>
<dbReference type="CDD" id="cd16457">
    <property type="entry name" value="RING-H2_BRAP2"/>
    <property type="match status" value="1"/>
</dbReference>
<dbReference type="InterPro" id="IPR011422">
    <property type="entry name" value="BRAP2/ETP1_RRM"/>
</dbReference>
<dbReference type="GO" id="GO:0005737">
    <property type="term" value="C:cytoplasm"/>
    <property type="evidence" value="ECO:0000318"/>
    <property type="project" value="GO_Central"/>
</dbReference>
<dbReference type="PANTHER" id="PTHR24007">
    <property type="entry name" value="BRCA1-ASSOCIATED PROTEIN"/>
    <property type="match status" value="1"/>
</dbReference>
<dbReference type="PROSITE" id="PS50271">
    <property type="entry name" value="ZF_UBP"/>
    <property type="match status" value="1"/>
</dbReference>
<dbReference type="Pfam" id="PF07576">
    <property type="entry name" value="BRAP2"/>
    <property type="match status" value="1"/>
</dbReference>
<reference evidence="9 10" key="2">
    <citation type="journal article" date="2018" name="Plant J.">
        <title>The Physcomitrella patens chromosome-scale assembly reveals moss genome structure and evolution.</title>
        <authorList>
            <person name="Lang D."/>
            <person name="Ullrich K.K."/>
            <person name="Murat F."/>
            <person name="Fuchs J."/>
            <person name="Jenkins J."/>
            <person name="Haas F.B."/>
            <person name="Piednoel M."/>
            <person name="Gundlach H."/>
            <person name="Van Bel M."/>
            <person name="Meyberg R."/>
            <person name="Vives C."/>
            <person name="Morata J."/>
            <person name="Symeonidi A."/>
            <person name="Hiss M."/>
            <person name="Muchero W."/>
            <person name="Kamisugi Y."/>
            <person name="Saleh O."/>
            <person name="Blanc G."/>
            <person name="Decker E.L."/>
            <person name="van Gessel N."/>
            <person name="Grimwood J."/>
            <person name="Hayes R.D."/>
            <person name="Graham S.W."/>
            <person name="Gunter L.E."/>
            <person name="McDaniel S.F."/>
            <person name="Hoernstein S.N.W."/>
            <person name="Larsson A."/>
            <person name="Li F.W."/>
            <person name="Perroud P.F."/>
            <person name="Phillips J."/>
            <person name="Ranjan P."/>
            <person name="Rokshar D.S."/>
            <person name="Rothfels C.J."/>
            <person name="Schneider L."/>
            <person name="Shu S."/>
            <person name="Stevenson D.W."/>
            <person name="Thummler F."/>
            <person name="Tillich M."/>
            <person name="Villarreal Aguilar J.C."/>
            <person name="Widiez T."/>
            <person name="Wong G.K."/>
            <person name="Wymore A."/>
            <person name="Zhang Y."/>
            <person name="Zimmer A.D."/>
            <person name="Quatrano R.S."/>
            <person name="Mayer K.F.X."/>
            <person name="Goodstein D."/>
            <person name="Casacuberta J.M."/>
            <person name="Vandepoele K."/>
            <person name="Reski R."/>
            <person name="Cuming A.C."/>
            <person name="Tuskan G.A."/>
            <person name="Maumus F."/>
            <person name="Salse J."/>
            <person name="Schmutz J."/>
            <person name="Rensing S.A."/>
        </authorList>
    </citation>
    <scope>NUCLEOTIDE SEQUENCE [LARGE SCALE GENOMIC DNA]</scope>
    <source>
        <strain evidence="9 10">cv. Gransden 2004</strain>
    </source>
</reference>
<gene>
    <name evidence="9" type="primary">LOC112273445</name>
</gene>
<evidence type="ECO:0000256" key="1">
    <source>
        <dbReference type="ARBA" id="ARBA00022723"/>
    </source>
</evidence>
<dbReference type="SMART" id="SM00290">
    <property type="entry name" value="ZnF_UBP"/>
    <property type="match status" value="1"/>
</dbReference>
<name>A0A7I4C039_PHYPA</name>
<dbReference type="Gramene" id="Pp3c20_19210V3.1">
    <property type="protein sequence ID" value="Pp3c20_19210V3.1"/>
    <property type="gene ID" value="Pp3c20_19210"/>
</dbReference>
<feature type="region of interest" description="Disordered" evidence="6">
    <location>
        <begin position="25"/>
        <end position="60"/>
    </location>
</feature>
<evidence type="ECO:0000313" key="10">
    <source>
        <dbReference type="Proteomes" id="UP000006727"/>
    </source>
</evidence>
<dbReference type="AlphaFoldDB" id="A0A7I4C039"/>
<dbReference type="FunCoup" id="A0A7I4C039">
    <property type="interactions" value="3755"/>
</dbReference>
<dbReference type="GeneID" id="112273445"/>
<feature type="domain" description="RING-type" evidence="7">
    <location>
        <begin position="208"/>
        <end position="248"/>
    </location>
</feature>
<dbReference type="GO" id="GO:0016567">
    <property type="term" value="P:protein ubiquitination"/>
    <property type="evidence" value="ECO:0000318"/>
    <property type="project" value="GO_Central"/>
</dbReference>
<evidence type="ECO:0000256" key="4">
    <source>
        <dbReference type="PROSITE-ProRule" id="PRU00502"/>
    </source>
</evidence>
<reference evidence="9" key="3">
    <citation type="submission" date="2020-12" db="UniProtKB">
        <authorList>
            <consortium name="EnsemblPlants"/>
        </authorList>
    </citation>
    <scope>IDENTIFICATION</scope>
</reference>
<evidence type="ECO:0000256" key="2">
    <source>
        <dbReference type="ARBA" id="ARBA00022771"/>
    </source>
</evidence>
<keyword evidence="10" id="KW-1185">Reference proteome</keyword>
<feature type="compositionally biased region" description="Gly residues" evidence="6">
    <location>
        <begin position="42"/>
        <end position="53"/>
    </location>
</feature>
<evidence type="ECO:0000259" key="7">
    <source>
        <dbReference type="PROSITE" id="PS50089"/>
    </source>
</evidence>
<dbReference type="PANTHER" id="PTHR24007:SF7">
    <property type="entry name" value="BRCA1-ASSOCIATED PROTEIN"/>
    <property type="match status" value="1"/>
</dbReference>
<feature type="coiled-coil region" evidence="5">
    <location>
        <begin position="403"/>
        <end position="451"/>
    </location>
</feature>
<keyword evidence="2 4" id="KW-0863">Zinc-finger</keyword>
<keyword evidence="5" id="KW-0175">Coiled coil</keyword>
<dbReference type="EMBL" id="ABEU02000020">
    <property type="status" value="NOT_ANNOTATED_CDS"/>
    <property type="molecule type" value="Genomic_DNA"/>
</dbReference>
<dbReference type="EnsemblPlants" id="Pp3c20_19210V3.1">
    <property type="protein sequence ID" value="Pp3c20_19210V3.1"/>
    <property type="gene ID" value="Pp3c20_19210"/>
</dbReference>
<dbReference type="OrthoDB" id="273556at2759"/>
<accession>A0A7I4C039</accession>
<dbReference type="GO" id="GO:0008270">
    <property type="term" value="F:zinc ion binding"/>
    <property type="evidence" value="ECO:0007669"/>
    <property type="project" value="UniProtKB-KW"/>
</dbReference>
<evidence type="ECO:0000259" key="8">
    <source>
        <dbReference type="PROSITE" id="PS50271"/>
    </source>
</evidence>
<dbReference type="InterPro" id="IPR001607">
    <property type="entry name" value="Znf_UBP"/>
</dbReference>
<dbReference type="KEGG" id="ppp:112273445"/>
<evidence type="ECO:0000256" key="5">
    <source>
        <dbReference type="SAM" id="Coils"/>
    </source>
</evidence>
<evidence type="ECO:0000256" key="3">
    <source>
        <dbReference type="ARBA" id="ARBA00022833"/>
    </source>
</evidence>
<protein>
    <recommendedName>
        <fullName evidence="11">BRCA1-associated protein</fullName>
    </recommendedName>
</protein>
<dbReference type="GO" id="GO:0007265">
    <property type="term" value="P:Ras protein signal transduction"/>
    <property type="evidence" value="ECO:0000318"/>
    <property type="project" value="GO_Central"/>
</dbReference>
<dbReference type="GO" id="GO:0061630">
    <property type="term" value="F:ubiquitin protein ligase activity"/>
    <property type="evidence" value="ECO:0000318"/>
    <property type="project" value="GO_Central"/>
</dbReference>
<feature type="region of interest" description="Disordered" evidence="6">
    <location>
        <begin position="500"/>
        <end position="521"/>
    </location>
</feature>
<dbReference type="SMART" id="SM00184">
    <property type="entry name" value="RING"/>
    <property type="match status" value="1"/>
</dbReference>
<evidence type="ECO:0000256" key="6">
    <source>
        <dbReference type="SAM" id="MobiDB-lite"/>
    </source>
</evidence>
<dbReference type="InterPro" id="IPR001841">
    <property type="entry name" value="Znf_RING"/>
</dbReference>
<dbReference type="Proteomes" id="UP000006727">
    <property type="component" value="Chromosome 20"/>
</dbReference>
<dbReference type="OMA" id="NGHAISH"/>
<dbReference type="InterPro" id="IPR013083">
    <property type="entry name" value="Znf_RING/FYVE/PHD"/>
</dbReference>
<keyword evidence="1" id="KW-0479">Metal-binding</keyword>
<evidence type="ECO:0008006" key="11">
    <source>
        <dbReference type="Google" id="ProtNLM"/>
    </source>
</evidence>
<dbReference type="CDD" id="cd12437">
    <property type="entry name" value="RRM_BRAP2_like"/>
    <property type="match status" value="1"/>
</dbReference>
<dbReference type="PROSITE" id="PS50089">
    <property type="entry name" value="ZF_RING_2"/>
    <property type="match status" value="1"/>
</dbReference>
<dbReference type="RefSeq" id="XP_024358019.1">
    <property type="nucleotide sequence ID" value="XM_024502251.2"/>
</dbReference>
<organism evidence="9 10">
    <name type="scientific">Physcomitrium patens</name>
    <name type="common">Spreading-leaved earth moss</name>
    <name type="synonym">Physcomitrella patens</name>
    <dbReference type="NCBI Taxonomy" id="3218"/>
    <lineage>
        <taxon>Eukaryota</taxon>
        <taxon>Viridiplantae</taxon>
        <taxon>Streptophyta</taxon>
        <taxon>Embryophyta</taxon>
        <taxon>Bryophyta</taxon>
        <taxon>Bryophytina</taxon>
        <taxon>Bryopsida</taxon>
        <taxon>Funariidae</taxon>
        <taxon>Funariales</taxon>
        <taxon>Funariaceae</taxon>
        <taxon>Physcomitrium</taxon>
    </lineage>
</organism>
<dbReference type="Gene3D" id="3.30.40.10">
    <property type="entry name" value="Zinc/RING finger domain, C3HC4 (zinc finger)"/>
    <property type="match status" value="1"/>
</dbReference>
<evidence type="ECO:0000313" key="9">
    <source>
        <dbReference type="EnsemblPlants" id="Pp3c20_19210V3.1"/>
    </source>
</evidence>
<reference evidence="9 10" key="1">
    <citation type="journal article" date="2008" name="Science">
        <title>The Physcomitrella genome reveals evolutionary insights into the conquest of land by plants.</title>
        <authorList>
            <person name="Rensing S."/>
            <person name="Lang D."/>
            <person name="Zimmer A."/>
            <person name="Terry A."/>
            <person name="Salamov A."/>
            <person name="Shapiro H."/>
            <person name="Nishiyama T."/>
            <person name="Perroud P.-F."/>
            <person name="Lindquist E."/>
            <person name="Kamisugi Y."/>
            <person name="Tanahashi T."/>
            <person name="Sakakibara K."/>
            <person name="Fujita T."/>
            <person name="Oishi K."/>
            <person name="Shin-I T."/>
            <person name="Kuroki Y."/>
            <person name="Toyoda A."/>
            <person name="Suzuki Y."/>
            <person name="Hashimoto A."/>
            <person name="Yamaguchi K."/>
            <person name="Sugano A."/>
            <person name="Kohara Y."/>
            <person name="Fujiyama A."/>
            <person name="Anterola A."/>
            <person name="Aoki S."/>
            <person name="Ashton N."/>
            <person name="Barbazuk W.B."/>
            <person name="Barker E."/>
            <person name="Bennetzen J."/>
            <person name="Bezanilla M."/>
            <person name="Blankenship R."/>
            <person name="Cho S.H."/>
            <person name="Dutcher S."/>
            <person name="Estelle M."/>
            <person name="Fawcett J.A."/>
            <person name="Gundlach H."/>
            <person name="Hanada K."/>
            <person name="Heyl A."/>
            <person name="Hicks K.A."/>
            <person name="Hugh J."/>
            <person name="Lohr M."/>
            <person name="Mayer K."/>
            <person name="Melkozernov A."/>
            <person name="Murata T."/>
            <person name="Nelson D."/>
            <person name="Pils B."/>
            <person name="Prigge M."/>
            <person name="Reiss B."/>
            <person name="Renner T."/>
            <person name="Rombauts S."/>
            <person name="Rushton P."/>
            <person name="Sanderfoot A."/>
            <person name="Schween G."/>
            <person name="Shiu S.-H."/>
            <person name="Stueber K."/>
            <person name="Theodoulou F.L."/>
            <person name="Tu H."/>
            <person name="Van de Peer Y."/>
            <person name="Verrier P.J."/>
            <person name="Waters E."/>
            <person name="Wood A."/>
            <person name="Yang L."/>
            <person name="Cove D."/>
            <person name="Cuming A."/>
            <person name="Hasebe M."/>
            <person name="Lucas S."/>
            <person name="Mishler D.B."/>
            <person name="Reski R."/>
            <person name="Grigoriev I."/>
            <person name="Quatrano R.S."/>
            <person name="Boore J.L."/>
        </authorList>
    </citation>
    <scope>NUCLEOTIDE SEQUENCE [LARGE SCALE GENOMIC DNA]</scope>
    <source>
        <strain evidence="9 10">cv. Gransden 2004</strain>
    </source>
</reference>
<dbReference type="SUPFAM" id="SSF57850">
    <property type="entry name" value="RING/U-box"/>
    <property type="match status" value="2"/>
</dbReference>
<dbReference type="InterPro" id="IPR047243">
    <property type="entry name" value="RING-H2_BRAP2"/>
</dbReference>
<keyword evidence="3" id="KW-0862">Zinc</keyword>
<dbReference type="Pfam" id="PF13639">
    <property type="entry name" value="zf-RING_2"/>
    <property type="match status" value="1"/>
</dbReference>
<feature type="domain" description="UBP-type" evidence="8">
    <location>
        <begin position="242"/>
        <end position="335"/>
    </location>
</feature>
<sequence>MFSLKVHALEHPSKEALDAMLSSNVTAEDGSTDQPATSASGTNGGGTDEGTGGEAKLHDDGITKRINFSSGNPRVEATRGVMHLYRDTASEPGSLEKLPEGRSERLCVLAVPNHMTGADFCQFTGAFIENIKEMRFVRNDGQTDRYSVLMTFDSLQLADDFYQHYNLKPFSSLEAELCHVLYTADVQFTETAEQASTPPSGLTELPTCPVCLERLDQQISGILTTVCNHSFHSTCISKWTDSSCPVCRYCQQQAENSTCFVCGTTEHLWICVICGFIGCGRYKEGHAVNHWKESQHCYSLDLETQRVWDYVGDGYVHRLIQSKTDGKLVELPAPCRDGSDDCCNRGPDDQSMEAALYHSKVDAVAAEYDHLLTIQLDSQRQYYEGRITEMEEERALAVQQAVDESVSLKLKKLQVRLEKMEKENQDLKELNKCLIENQKIYQQRMQEFEERELKSVKERDDKIADLEEQVRDFMLFIEAQKLLETSGNGGELRDGSVLALPVNLGPSKSSSRISRQGKKKR</sequence>
<dbReference type="Pfam" id="PF02148">
    <property type="entry name" value="zf-UBP"/>
    <property type="match status" value="1"/>
</dbReference>